<dbReference type="Proteomes" id="UP000027361">
    <property type="component" value="Unassembled WGS sequence"/>
</dbReference>
<feature type="compositionally biased region" description="Polar residues" evidence="1">
    <location>
        <begin position="692"/>
        <end position="704"/>
    </location>
</feature>
<accession>A0A066VDD9</accession>
<gene>
    <name evidence="2" type="ORF">K437DRAFT_8439</name>
</gene>
<comment type="caution">
    <text evidence="2">The sequence shown here is derived from an EMBL/GenBank/DDBJ whole genome shotgun (WGS) entry which is preliminary data.</text>
</comment>
<feature type="compositionally biased region" description="Low complexity" evidence="1">
    <location>
        <begin position="579"/>
        <end position="591"/>
    </location>
</feature>
<feature type="region of interest" description="Disordered" evidence="1">
    <location>
        <begin position="848"/>
        <end position="875"/>
    </location>
</feature>
<dbReference type="InParanoid" id="A0A066VDD9"/>
<dbReference type="RefSeq" id="XP_013241141.1">
    <property type="nucleotide sequence ID" value="XM_013385687.1"/>
</dbReference>
<feature type="region of interest" description="Disordered" evidence="1">
    <location>
        <begin position="426"/>
        <end position="455"/>
    </location>
</feature>
<organism evidence="2 3">
    <name type="scientific">Tilletiaria anomala (strain ATCC 24038 / CBS 436.72 / UBC 951)</name>
    <dbReference type="NCBI Taxonomy" id="1037660"/>
    <lineage>
        <taxon>Eukaryota</taxon>
        <taxon>Fungi</taxon>
        <taxon>Dikarya</taxon>
        <taxon>Basidiomycota</taxon>
        <taxon>Ustilaginomycotina</taxon>
        <taxon>Exobasidiomycetes</taxon>
        <taxon>Georgefischeriales</taxon>
        <taxon>Tilletiariaceae</taxon>
        <taxon>Tilletiaria</taxon>
    </lineage>
</organism>
<protein>
    <submittedName>
        <fullName evidence="2">Uncharacterized protein</fullName>
    </submittedName>
</protein>
<reference evidence="2 3" key="1">
    <citation type="submission" date="2014-05" db="EMBL/GenBank/DDBJ databases">
        <title>Draft genome sequence of a rare smut relative, Tilletiaria anomala UBC 951.</title>
        <authorList>
            <consortium name="DOE Joint Genome Institute"/>
            <person name="Toome M."/>
            <person name="Kuo A."/>
            <person name="Henrissat B."/>
            <person name="Lipzen A."/>
            <person name="Tritt A."/>
            <person name="Yoshinaga Y."/>
            <person name="Zane M."/>
            <person name="Barry K."/>
            <person name="Grigoriev I.V."/>
            <person name="Spatafora J.W."/>
            <person name="Aimea M.C."/>
        </authorList>
    </citation>
    <scope>NUCLEOTIDE SEQUENCE [LARGE SCALE GENOMIC DNA]</scope>
    <source>
        <strain evidence="2 3">UBC 951</strain>
    </source>
</reference>
<evidence type="ECO:0000256" key="1">
    <source>
        <dbReference type="SAM" id="MobiDB-lite"/>
    </source>
</evidence>
<evidence type="ECO:0000313" key="3">
    <source>
        <dbReference type="Proteomes" id="UP000027361"/>
    </source>
</evidence>
<dbReference type="GeneID" id="25267868"/>
<feature type="compositionally biased region" description="Low complexity" evidence="1">
    <location>
        <begin position="906"/>
        <end position="918"/>
    </location>
</feature>
<feature type="region of interest" description="Disordered" evidence="1">
    <location>
        <begin position="688"/>
        <end position="719"/>
    </location>
</feature>
<evidence type="ECO:0000313" key="2">
    <source>
        <dbReference type="EMBL" id="KDN39757.1"/>
    </source>
</evidence>
<feature type="region of interest" description="Disordered" evidence="1">
    <location>
        <begin position="571"/>
        <end position="596"/>
    </location>
</feature>
<dbReference type="HOGENOM" id="CLU_250475_0_0_1"/>
<feature type="region of interest" description="Disordered" evidence="1">
    <location>
        <begin position="390"/>
        <end position="414"/>
    </location>
</feature>
<sequence>MATAHVVAEPLAPPGANISAQPAYSVAAVAQDFTTSAAGAPLQGPGHLQATSTPSVAARAAAAAVAVANAAVAASMKKRTSLKTGPAAACCDEPTREQEHTTLMQDNMATYTRGASVPKASIRRAYSICNGAALRGVHNVYGTPRGRSYGPHAGASTTPQTGGGRGTGRGSSTLTALTERLRSGPHINLVSPPLSAEPGTVTGVGAMKGGTLGSSVGTGASTGASSRTSANGTFDSLLPAPPATVTPADVETVLSSGNITFSDALKEIALGSSGCHLAAAGGAATSTVAVGDPGAMVTFNLVNTFDPAVAAPAGTSDALADTTIDTLISPPGTESNRGSVPPRGLFSVDTEPPSAPAFALAECMPLNIGRGRKGRPISLHWDSRFGAWGNSAEHSSGSSATTSSSCTSISNSDNVAAASPKDGLGFEELQVGGGGVTMEGSESSRCSHSSFGSSISGNGSYASISTSDASPKNMCFNLPPTVDHDPSYGAADERKLKVPFGPASCAAVDALATLAYGRNAGQCPIGSDKDSGSSSDGDSHQCAFLTAEVGLTDEPPLKVTEVHVSEPMPPIYAPIQRTSSDPSPNSSSSSSRIVHSAANHGATHRLMRHSLEPAFLLSSSVRKDALLPLASTFASLHDASNTVVTTTATTTSAAPMPLSVSVAATNNPSPVDDEEACIYGEGEDIYEAKTPGSVSRNNSVTSPVGRNKPGGRRPPSYLALSPATVPTAHTNEMMDSVTALQATYTASTEAQLLPRITTATPVHHLSSSVIASRAVEILPMHASAAAGGGGRVHPPVSALAAPSAFVSAGLLGADASSLSSSLTCAPFLNDVACSDISPALPSRRGSQLVAEVRSIKPSPSCDHHASRNATGGDVASCNGNGTEARNEVLIFDYPLSAMDEASAGIRRNSNSGTCSRSSSNDKHEAGITPPTLRSPRACKTAEAEPHTPSGANFQDKFKGNNLSLSAFSDLEGNSRMSSPGTQPLTINALEKYAASLASLRLDRCASMGGHSDASSLQTTLARGPTMERCDTEGGHSVASSVQTAVGLDRRLPLPSSFYRQSFLAEAARNTSRLHNGLPSPSALSEIVSEGAGTPRPDVAFASINPFELALARDMAPTPPLPPSPMRGSFQVSCQHVANDTGATPRARQMSDIEGDMWSKLPSTPEMPPCAPRVLKPRSDESMSRSPSTFDLPNGLLPFDRVVPYTPGDIDAEWRDLVSKREHQLRKRSTISGVQSLKQQAATKNENKQQVTTPGTVFCMIQTQNASHVEGSKAARKERRPVSWCAAPIGLPSYFSAGTREFSSSEAKAAIRSGNIQHEPYVLRKPLEKPPRPPKSKFRHIATSTSVPRVLNKLGNTEVPIPPGLVSTIVKAAEATSDALPGVTVVATPLRVVAPTPRSPARAGFARSELSSQSIESRITALATDQGLPAHPFLAPESSMPLLEPYRLTPRPDEPANAVTGCGALFQ</sequence>
<feature type="compositionally biased region" description="Low complexity" evidence="1">
    <location>
        <begin position="395"/>
        <end position="412"/>
    </location>
</feature>
<feature type="region of interest" description="Disordered" evidence="1">
    <location>
        <begin position="904"/>
        <end position="957"/>
    </location>
</feature>
<feature type="compositionally biased region" description="Low complexity" evidence="1">
    <location>
        <begin position="440"/>
        <end position="455"/>
    </location>
</feature>
<dbReference type="EMBL" id="JMSN01000100">
    <property type="protein sequence ID" value="KDN39757.1"/>
    <property type="molecule type" value="Genomic_DNA"/>
</dbReference>
<feature type="region of interest" description="Disordered" evidence="1">
    <location>
        <begin position="145"/>
        <end position="172"/>
    </location>
</feature>
<name>A0A066VDD9_TILAU</name>
<proteinExistence type="predicted"/>
<keyword evidence="3" id="KW-1185">Reference proteome</keyword>